<evidence type="ECO:0000256" key="1">
    <source>
        <dbReference type="ARBA" id="ARBA00023125"/>
    </source>
</evidence>
<comment type="caution">
    <text evidence="4">The sequence shown here is derived from an EMBL/GenBank/DDBJ whole genome shotgun (WGS) entry which is preliminary data.</text>
</comment>
<dbReference type="InterPro" id="IPR012340">
    <property type="entry name" value="NA-bd_OB-fold"/>
</dbReference>
<evidence type="ECO:0000256" key="2">
    <source>
        <dbReference type="PROSITE-ProRule" id="PRU00252"/>
    </source>
</evidence>
<sequence>MFDTNIVVIGNVLTPPEWRRTAGSNTLVANFRVASTARRLDRETGRWVDGNHLRVRVNCWRRLAEGVASSVAVGDPVVVAGRLYTRDWTDSEGNLRTTYEMEAVSVGHDLSRGRARFFRTRAAATTAVEDPESLDKVRGEPASPIPENDAPTVYGEGVPDGDEPVFEEAPSPSPAGAEQVQPLRGGGFEPFDTSAMPAPPKAGEEGQQLEMLPVPTAAEPLPSVGIQPRPESPADGESRGGEAQSAEGGSQPAEAEPATPAPRRPRPRSPRRQPVAV</sequence>
<gene>
    <name evidence="4" type="ORF">CLV70_12677</name>
</gene>
<dbReference type="Gene3D" id="2.40.50.140">
    <property type="entry name" value="Nucleic acid-binding proteins"/>
    <property type="match status" value="1"/>
</dbReference>
<accession>A0A2T0RFX3</accession>
<protein>
    <submittedName>
        <fullName evidence="4">Single-strand DNA-binding protein</fullName>
    </submittedName>
</protein>
<dbReference type="EMBL" id="PVZG01000026">
    <property type="protein sequence ID" value="PRY20039.1"/>
    <property type="molecule type" value="Genomic_DNA"/>
</dbReference>
<dbReference type="SUPFAM" id="SSF50249">
    <property type="entry name" value="Nucleic acid-binding proteins"/>
    <property type="match status" value="1"/>
</dbReference>
<dbReference type="OrthoDB" id="9809878at2"/>
<dbReference type="InterPro" id="IPR000424">
    <property type="entry name" value="Primosome_PriB/ssb"/>
</dbReference>
<dbReference type="PROSITE" id="PS50935">
    <property type="entry name" value="SSB"/>
    <property type="match status" value="1"/>
</dbReference>
<keyword evidence="1 2" id="KW-0238">DNA-binding</keyword>
<proteinExistence type="predicted"/>
<dbReference type="GO" id="GO:0003697">
    <property type="term" value="F:single-stranded DNA binding"/>
    <property type="evidence" value="ECO:0007669"/>
    <property type="project" value="InterPro"/>
</dbReference>
<reference evidence="4 5" key="1">
    <citation type="submission" date="2018-03" db="EMBL/GenBank/DDBJ databases">
        <title>Genomic Encyclopedia of Archaeal and Bacterial Type Strains, Phase II (KMG-II): from individual species to whole genera.</title>
        <authorList>
            <person name="Goeker M."/>
        </authorList>
    </citation>
    <scope>NUCLEOTIDE SEQUENCE [LARGE SCALE GENOMIC DNA]</scope>
    <source>
        <strain evidence="4 5">DSM 45348</strain>
    </source>
</reference>
<dbReference type="Pfam" id="PF00436">
    <property type="entry name" value="SSB"/>
    <property type="match status" value="1"/>
</dbReference>
<feature type="region of interest" description="Disordered" evidence="3">
    <location>
        <begin position="124"/>
        <end position="277"/>
    </location>
</feature>
<evidence type="ECO:0000313" key="5">
    <source>
        <dbReference type="Proteomes" id="UP000239209"/>
    </source>
</evidence>
<organism evidence="4 5">
    <name type="scientific">Pseudosporangium ferrugineum</name>
    <dbReference type="NCBI Taxonomy" id="439699"/>
    <lineage>
        <taxon>Bacteria</taxon>
        <taxon>Bacillati</taxon>
        <taxon>Actinomycetota</taxon>
        <taxon>Actinomycetes</taxon>
        <taxon>Micromonosporales</taxon>
        <taxon>Micromonosporaceae</taxon>
        <taxon>Pseudosporangium</taxon>
    </lineage>
</organism>
<dbReference type="AlphaFoldDB" id="A0A2T0RFX3"/>
<dbReference type="CDD" id="cd04496">
    <property type="entry name" value="SSB_OBF"/>
    <property type="match status" value="1"/>
</dbReference>
<name>A0A2T0RFX3_9ACTN</name>
<dbReference type="RefSeq" id="WP_106130814.1">
    <property type="nucleotide sequence ID" value="NZ_PVZG01000026.1"/>
</dbReference>
<keyword evidence="5" id="KW-1185">Reference proteome</keyword>
<evidence type="ECO:0000313" key="4">
    <source>
        <dbReference type="EMBL" id="PRY20039.1"/>
    </source>
</evidence>
<dbReference type="Proteomes" id="UP000239209">
    <property type="component" value="Unassembled WGS sequence"/>
</dbReference>
<evidence type="ECO:0000256" key="3">
    <source>
        <dbReference type="SAM" id="MobiDB-lite"/>
    </source>
</evidence>